<keyword evidence="4" id="KW-0560">Oxidoreductase</keyword>
<dbReference type="Proteomes" id="UP000254937">
    <property type="component" value="Unassembled WGS sequence"/>
</dbReference>
<dbReference type="GO" id="GO:0071949">
    <property type="term" value="F:FAD binding"/>
    <property type="evidence" value="ECO:0007669"/>
    <property type="project" value="InterPro"/>
</dbReference>
<feature type="domain" description="FAD-binding" evidence="7">
    <location>
        <begin position="22"/>
        <end position="386"/>
    </location>
</feature>
<comment type="cofactor">
    <cofactor evidence="1">
        <name>FAD</name>
        <dbReference type="ChEBI" id="CHEBI:57692"/>
    </cofactor>
</comment>
<evidence type="ECO:0000256" key="2">
    <source>
        <dbReference type="ARBA" id="ARBA00022630"/>
    </source>
</evidence>
<evidence type="ECO:0000256" key="3">
    <source>
        <dbReference type="ARBA" id="ARBA00022827"/>
    </source>
</evidence>
<organism evidence="8 9">
    <name type="scientific">Aspergillus phoenicis ATCC 13157</name>
    <dbReference type="NCBI Taxonomy" id="1353007"/>
    <lineage>
        <taxon>Eukaryota</taxon>
        <taxon>Fungi</taxon>
        <taxon>Dikarya</taxon>
        <taxon>Ascomycota</taxon>
        <taxon>Pezizomycotina</taxon>
        <taxon>Eurotiomycetes</taxon>
        <taxon>Eurotiomycetidae</taxon>
        <taxon>Eurotiales</taxon>
        <taxon>Aspergillaceae</taxon>
        <taxon>Aspergillus</taxon>
    </lineage>
</organism>
<keyword evidence="5" id="KW-0503">Monooxygenase</keyword>
<dbReference type="InterPro" id="IPR036188">
    <property type="entry name" value="FAD/NAD-bd_sf"/>
</dbReference>
<sequence length="424" mass="46894">MNPCSRGTEHPCLLAAHIMADLPVLIVGAGISGLLLAQHLQKLGVPYKIFERDAAIDARSGGWGLTLHWALPALRELLPDHLVQRLPEAYVNKAAAARGDTGRFSFFDLKTGSALYSVPAAERIRVSRVRLRQLVATGLDVQWNKTLQNIESTADTVTAHFADGTSYTGCLLIGCDGSRSPTREILYPDSHEMNPLPVQILGAATLYTAEEMAGAAEIDPFIFQGSHPESNVFLFFSILDTPNNFVESSKDKYECQIILSWADSKDIAVPSDNGERIALMKSLASDWAEPFRTLVHRLSEDTEARSIRIADWMFRPLQNRSHPRVVLMGDSAHTMTMYRGEGANNAIVDVLDLTQRVDMRSLGTMSTQALRDALDAYENDVFRRAEPSVLNSRQACVDAHDFTRILDESPLVSARVLKEDTTEQ</sequence>
<name>A0A370PLH3_ASPPH</name>
<keyword evidence="2" id="KW-0285">Flavoprotein</keyword>
<dbReference type="PRINTS" id="PR00420">
    <property type="entry name" value="RNGMNOXGNASE"/>
</dbReference>
<evidence type="ECO:0000256" key="5">
    <source>
        <dbReference type="ARBA" id="ARBA00023033"/>
    </source>
</evidence>
<keyword evidence="9" id="KW-1185">Reference proteome</keyword>
<dbReference type="PANTHER" id="PTHR47178:SF1">
    <property type="entry name" value="FAD-BINDING DOMAIN-CONTAINING PROTEIN-RELATED"/>
    <property type="match status" value="1"/>
</dbReference>
<gene>
    <name evidence="8" type="ORF">M752DRAFT_161155</name>
</gene>
<proteinExistence type="predicted"/>
<keyword evidence="6" id="KW-0472">Membrane</keyword>
<dbReference type="SUPFAM" id="SSF51905">
    <property type="entry name" value="FAD/NAD(P)-binding domain"/>
    <property type="match status" value="1"/>
</dbReference>
<evidence type="ECO:0000256" key="4">
    <source>
        <dbReference type="ARBA" id="ARBA00023002"/>
    </source>
</evidence>
<dbReference type="Pfam" id="PF01494">
    <property type="entry name" value="FAD_binding_3"/>
    <property type="match status" value="1"/>
</dbReference>
<evidence type="ECO:0000259" key="7">
    <source>
        <dbReference type="Pfam" id="PF01494"/>
    </source>
</evidence>
<evidence type="ECO:0000256" key="1">
    <source>
        <dbReference type="ARBA" id="ARBA00001974"/>
    </source>
</evidence>
<dbReference type="GO" id="GO:0004497">
    <property type="term" value="F:monooxygenase activity"/>
    <property type="evidence" value="ECO:0007669"/>
    <property type="project" value="UniProtKB-KW"/>
</dbReference>
<keyword evidence="6" id="KW-1133">Transmembrane helix</keyword>
<evidence type="ECO:0000256" key="6">
    <source>
        <dbReference type="SAM" id="Phobius"/>
    </source>
</evidence>
<accession>A0A370PLH3</accession>
<reference evidence="8 9" key="1">
    <citation type="submission" date="2018-07" db="EMBL/GenBank/DDBJ databases">
        <title>Section-level genome sequencing of Aspergillus section Nigri to investigate inter- and intra-species variation.</title>
        <authorList>
            <consortium name="DOE Joint Genome Institute"/>
            <person name="Vesth T.C."/>
            <person name="Nybo J.L."/>
            <person name="Theobald S."/>
            <person name="Frisvad J.C."/>
            <person name="Larsen T.O."/>
            <person name="Nielsen K.F."/>
            <person name="Hoof J.B."/>
            <person name="Brandl J."/>
            <person name="Salamov A."/>
            <person name="Riley R."/>
            <person name="Gladden J.M."/>
            <person name="Phatale P."/>
            <person name="Nielsen M.T."/>
            <person name="Lyhne E.K."/>
            <person name="Kogle M.E."/>
            <person name="Strasser K."/>
            <person name="McDonnell E."/>
            <person name="Barry K."/>
            <person name="Clum A."/>
            <person name="Chen C."/>
            <person name="Nolan M."/>
            <person name="Sandor L."/>
            <person name="Kuo A."/>
            <person name="Lipzen A."/>
            <person name="Hainaut M."/>
            <person name="Drula E."/>
            <person name="Tsang A."/>
            <person name="Magnuson J.K."/>
            <person name="Henrissat B."/>
            <person name="Wiebenga A."/>
            <person name="Simmons B.A."/>
            <person name="Makela M.R."/>
            <person name="De vries R.P."/>
            <person name="Grigoriev I.V."/>
            <person name="Mortensen U.H."/>
            <person name="Baker S.E."/>
            <person name="Andersen M.R."/>
        </authorList>
    </citation>
    <scope>NUCLEOTIDE SEQUENCE [LARGE SCALE GENOMIC DNA]</scope>
    <source>
        <strain evidence="8 9">ATCC 13157</strain>
    </source>
</reference>
<dbReference type="InterPro" id="IPR002938">
    <property type="entry name" value="FAD-bd"/>
</dbReference>
<dbReference type="Gene3D" id="3.50.50.60">
    <property type="entry name" value="FAD/NAD(P)-binding domain"/>
    <property type="match status" value="1"/>
</dbReference>
<dbReference type="EMBL" id="KZ851852">
    <property type="protein sequence ID" value="RDK42744.1"/>
    <property type="molecule type" value="Genomic_DNA"/>
</dbReference>
<keyword evidence="3" id="KW-0274">FAD</keyword>
<protein>
    <submittedName>
        <fullName evidence="8">FAD binding domain protein</fullName>
    </submittedName>
</protein>
<evidence type="ECO:0000313" key="9">
    <source>
        <dbReference type="Proteomes" id="UP000254937"/>
    </source>
</evidence>
<keyword evidence="6" id="KW-0812">Transmembrane</keyword>
<dbReference type="PANTHER" id="PTHR47178">
    <property type="entry name" value="MONOOXYGENASE, FAD-BINDING"/>
    <property type="match status" value="1"/>
</dbReference>
<dbReference type="AlphaFoldDB" id="A0A370PLH3"/>
<evidence type="ECO:0000313" key="8">
    <source>
        <dbReference type="EMBL" id="RDK42744.1"/>
    </source>
</evidence>
<feature type="transmembrane region" description="Helical" evidence="6">
    <location>
        <begin position="12"/>
        <end position="37"/>
    </location>
</feature>